<evidence type="ECO:0000256" key="6">
    <source>
        <dbReference type="SAM" id="Phobius"/>
    </source>
</evidence>
<evidence type="ECO:0000313" key="8">
    <source>
        <dbReference type="Proteomes" id="UP000292702"/>
    </source>
</evidence>
<evidence type="ECO:0000256" key="4">
    <source>
        <dbReference type="ARBA" id="ARBA00023136"/>
    </source>
</evidence>
<dbReference type="PANTHER" id="PTHR10231">
    <property type="entry name" value="NUCLEOTIDE-SUGAR TRANSMEMBRANE TRANSPORTER"/>
    <property type="match status" value="1"/>
</dbReference>
<feature type="transmembrane region" description="Helical" evidence="6">
    <location>
        <begin position="264"/>
        <end position="283"/>
    </location>
</feature>
<evidence type="ECO:0000256" key="1">
    <source>
        <dbReference type="ARBA" id="ARBA00004141"/>
    </source>
</evidence>
<organism evidence="7 8">
    <name type="scientific">Steccherinum ochraceum</name>
    <dbReference type="NCBI Taxonomy" id="92696"/>
    <lineage>
        <taxon>Eukaryota</taxon>
        <taxon>Fungi</taxon>
        <taxon>Dikarya</taxon>
        <taxon>Basidiomycota</taxon>
        <taxon>Agaricomycotina</taxon>
        <taxon>Agaricomycetes</taxon>
        <taxon>Polyporales</taxon>
        <taxon>Steccherinaceae</taxon>
        <taxon>Steccherinum</taxon>
    </lineage>
</organism>
<protein>
    <recommendedName>
        <fullName evidence="9">UDP-galactose transporter</fullName>
    </recommendedName>
</protein>
<dbReference type="GO" id="GO:0015165">
    <property type="term" value="F:pyrimidine nucleotide-sugar transmembrane transporter activity"/>
    <property type="evidence" value="ECO:0007669"/>
    <property type="project" value="InterPro"/>
</dbReference>
<comment type="caution">
    <text evidence="7">The sequence shown here is derived from an EMBL/GenBank/DDBJ whole genome shotgun (WGS) entry which is preliminary data.</text>
</comment>
<sequence>MSQHVEYPSGHHSIQFNLNIKEEDAYEKEELGIAVDTSIPTVCGLPLKYVSLFTLAVQNATLTLIMHYSRVSAPPSQTYSAAAAVLVTELLKGTISLMVAFARIDAPAQYPGLAPVSQWSPWALLCRSRRLVREVFRADCWKLSIPAILYVIQNNLQFVAVSNLDAATFQVSYQMKILTTAAFSVLLLRRKLSPTKWLALLFLAIGVGIVQIQNGTSSTSLHHDMNAVKGFTAVVAACFTSGLAGVYFEMVLKNSQADLWVRNVQLSLFSLLPALAAIVFSGPSDAAAVSPLGWFGTNIFANFTGWAWATVLVQVLGGLLTALVIKYADNILKGFATSLSIVISFMVSVAVFNFHMTITFILGSTVVLVATWMYNQPDTSACVASSSPRQERSWSWSWKNSSSSATLPRPGPIELGASTLSRRASTSSLSSLSSPHSPGPQSKSYPPSPVERDAPTLGHFLDKNVQSRILSFAPLKATRLFASRMGLTRSASFAGFGVGASAPEHSYAPHSHFASSVSSSSTSHSPTSPFFLSSFDLSQHVRKKDTISNEDVHVHMTDPNFEGVK</sequence>
<proteinExistence type="predicted"/>
<feature type="transmembrane region" description="Helical" evidence="6">
    <location>
        <begin position="233"/>
        <end position="252"/>
    </location>
</feature>
<feature type="transmembrane region" description="Helical" evidence="6">
    <location>
        <begin position="303"/>
        <end position="325"/>
    </location>
</feature>
<dbReference type="InterPro" id="IPR007271">
    <property type="entry name" value="Nuc_sug_transpt"/>
</dbReference>
<dbReference type="STRING" id="92696.A0A4R0R3E5"/>
<keyword evidence="2 6" id="KW-0812">Transmembrane</keyword>
<evidence type="ECO:0008006" key="9">
    <source>
        <dbReference type="Google" id="ProtNLM"/>
    </source>
</evidence>
<dbReference type="EMBL" id="RWJN01000440">
    <property type="protein sequence ID" value="TCD61672.1"/>
    <property type="molecule type" value="Genomic_DNA"/>
</dbReference>
<dbReference type="NCBIfam" id="TIGR00803">
    <property type="entry name" value="nst"/>
    <property type="match status" value="1"/>
</dbReference>
<evidence type="ECO:0000256" key="2">
    <source>
        <dbReference type="ARBA" id="ARBA00022692"/>
    </source>
</evidence>
<gene>
    <name evidence="7" type="ORF">EIP91_008094</name>
</gene>
<dbReference type="SUPFAM" id="SSF103481">
    <property type="entry name" value="Multidrug resistance efflux transporter EmrE"/>
    <property type="match status" value="1"/>
</dbReference>
<dbReference type="GO" id="GO:0000139">
    <property type="term" value="C:Golgi membrane"/>
    <property type="evidence" value="ECO:0007669"/>
    <property type="project" value="InterPro"/>
</dbReference>
<comment type="subcellular location">
    <subcellularLocation>
        <location evidence="1">Membrane</location>
        <topology evidence="1">Multi-pass membrane protein</topology>
    </subcellularLocation>
</comment>
<dbReference type="OrthoDB" id="408493at2759"/>
<feature type="transmembrane region" description="Helical" evidence="6">
    <location>
        <begin position="197"/>
        <end position="213"/>
    </location>
</feature>
<dbReference type="Proteomes" id="UP000292702">
    <property type="component" value="Unassembled WGS sequence"/>
</dbReference>
<keyword evidence="4 6" id="KW-0472">Membrane</keyword>
<dbReference type="AlphaFoldDB" id="A0A4R0R3E5"/>
<accession>A0A4R0R3E5</accession>
<dbReference type="InterPro" id="IPR037185">
    <property type="entry name" value="EmrE-like"/>
</dbReference>
<name>A0A4R0R3E5_9APHY</name>
<feature type="region of interest" description="Disordered" evidence="5">
    <location>
        <begin position="427"/>
        <end position="456"/>
    </location>
</feature>
<keyword evidence="3 6" id="KW-1133">Transmembrane helix</keyword>
<feature type="compositionally biased region" description="Polar residues" evidence="5">
    <location>
        <begin position="435"/>
        <end position="445"/>
    </location>
</feature>
<evidence type="ECO:0000256" key="3">
    <source>
        <dbReference type="ARBA" id="ARBA00022989"/>
    </source>
</evidence>
<reference evidence="7 8" key="1">
    <citation type="submission" date="2018-11" db="EMBL/GenBank/DDBJ databases">
        <title>Genome assembly of Steccherinum ochraceum LE-BIN_3174, the white-rot fungus of the Steccherinaceae family (The Residual Polyporoid clade, Polyporales, Basidiomycota).</title>
        <authorList>
            <person name="Fedorova T.V."/>
            <person name="Glazunova O.A."/>
            <person name="Landesman E.O."/>
            <person name="Moiseenko K.V."/>
            <person name="Psurtseva N.V."/>
            <person name="Savinova O.S."/>
            <person name="Shakhova N.V."/>
            <person name="Tyazhelova T.V."/>
            <person name="Vasina D.V."/>
        </authorList>
    </citation>
    <scope>NUCLEOTIDE SEQUENCE [LARGE SCALE GENOMIC DNA]</scope>
    <source>
        <strain evidence="7 8">LE-BIN_3174</strain>
    </source>
</reference>
<feature type="transmembrane region" description="Helical" evidence="6">
    <location>
        <begin position="332"/>
        <end position="352"/>
    </location>
</feature>
<keyword evidence="8" id="KW-1185">Reference proteome</keyword>
<dbReference type="Pfam" id="PF04142">
    <property type="entry name" value="Nuc_sug_transp"/>
    <property type="match status" value="1"/>
</dbReference>
<evidence type="ECO:0000256" key="5">
    <source>
        <dbReference type="SAM" id="MobiDB-lite"/>
    </source>
</evidence>
<evidence type="ECO:0000313" key="7">
    <source>
        <dbReference type="EMBL" id="TCD61672.1"/>
    </source>
</evidence>